<evidence type="ECO:0000256" key="6">
    <source>
        <dbReference type="ARBA" id="ARBA00022692"/>
    </source>
</evidence>
<feature type="region of interest" description="Disordered" evidence="15">
    <location>
        <begin position="1484"/>
        <end position="1575"/>
    </location>
</feature>
<feature type="compositionally biased region" description="Polar residues" evidence="15">
    <location>
        <begin position="1440"/>
        <end position="1451"/>
    </location>
</feature>
<evidence type="ECO:0000256" key="1">
    <source>
        <dbReference type="ARBA" id="ARBA00004167"/>
    </source>
</evidence>
<dbReference type="InterPro" id="IPR008266">
    <property type="entry name" value="Tyr_kinase_AS"/>
</dbReference>
<comment type="caution">
    <text evidence="18">The sequence shown here is derived from an EMBL/GenBank/DDBJ whole genome shotgun (WGS) entry which is preliminary data.</text>
</comment>
<gene>
    <name evidence="18" type="ORF">G5714_012364</name>
</gene>
<dbReference type="EC" id="2.7.11.1" evidence="2"/>
<dbReference type="PANTHER" id="PTHR24417:SF0">
    <property type="entry name" value="SERINE_THREONINE-PROTEIN KINASE LMTK1"/>
    <property type="match status" value="1"/>
</dbReference>
<feature type="region of interest" description="Disordered" evidence="15">
    <location>
        <begin position="1269"/>
        <end position="1402"/>
    </location>
</feature>
<dbReference type="InterPro" id="IPR011009">
    <property type="entry name" value="Kinase-like_dom_sf"/>
</dbReference>
<evidence type="ECO:0000256" key="13">
    <source>
        <dbReference type="ARBA" id="ARBA00048679"/>
    </source>
</evidence>
<feature type="binding site" evidence="14">
    <location>
        <position position="251"/>
    </location>
    <ligand>
        <name>ATP</name>
        <dbReference type="ChEBI" id="CHEBI:30616"/>
    </ligand>
</feature>
<keyword evidence="6 16" id="KW-0812">Transmembrane</keyword>
<dbReference type="Pfam" id="PF07714">
    <property type="entry name" value="PK_Tyr_Ser-Thr"/>
    <property type="match status" value="1"/>
</dbReference>
<feature type="region of interest" description="Disordered" evidence="15">
    <location>
        <begin position="1173"/>
        <end position="1216"/>
    </location>
</feature>
<feature type="compositionally biased region" description="Basic and acidic residues" evidence="15">
    <location>
        <begin position="1502"/>
        <end position="1515"/>
    </location>
</feature>
<evidence type="ECO:0000256" key="16">
    <source>
        <dbReference type="SAM" id="Phobius"/>
    </source>
</evidence>
<dbReference type="GO" id="GO:0007420">
    <property type="term" value="P:brain development"/>
    <property type="evidence" value="ECO:0007669"/>
    <property type="project" value="TreeGrafter"/>
</dbReference>
<feature type="compositionally biased region" description="Basic and acidic residues" evidence="15">
    <location>
        <begin position="1346"/>
        <end position="1357"/>
    </location>
</feature>
<dbReference type="InterPro" id="IPR000719">
    <property type="entry name" value="Prot_kinase_dom"/>
</dbReference>
<feature type="transmembrane region" description="Helical" evidence="16">
    <location>
        <begin position="78"/>
        <end position="102"/>
    </location>
</feature>
<evidence type="ECO:0000256" key="5">
    <source>
        <dbReference type="ARBA" id="ARBA00022679"/>
    </source>
</evidence>
<feature type="compositionally biased region" description="Acidic residues" evidence="15">
    <location>
        <begin position="1538"/>
        <end position="1557"/>
    </location>
</feature>
<evidence type="ECO:0000256" key="10">
    <source>
        <dbReference type="ARBA" id="ARBA00022989"/>
    </source>
</evidence>
<dbReference type="FunFam" id="3.30.200.20:FF:000275">
    <property type="entry name" value="Apoptosis associated tyrosine kinase"/>
    <property type="match status" value="1"/>
</dbReference>
<evidence type="ECO:0000256" key="2">
    <source>
        <dbReference type="ARBA" id="ARBA00012513"/>
    </source>
</evidence>
<feature type="compositionally biased region" description="Polar residues" evidence="15">
    <location>
        <begin position="1710"/>
        <end position="1738"/>
    </location>
</feature>
<feature type="region of interest" description="Disordered" evidence="15">
    <location>
        <begin position="1414"/>
        <end position="1471"/>
    </location>
</feature>
<dbReference type="GO" id="GO:0016020">
    <property type="term" value="C:membrane"/>
    <property type="evidence" value="ECO:0007669"/>
    <property type="project" value="UniProtKB-SubCell"/>
</dbReference>
<evidence type="ECO:0000256" key="8">
    <source>
        <dbReference type="ARBA" id="ARBA00022777"/>
    </source>
</evidence>
<dbReference type="EMBL" id="JAAMOB010000012">
    <property type="protein sequence ID" value="KAF4106374.1"/>
    <property type="molecule type" value="Genomic_DNA"/>
</dbReference>
<accession>A0A7J6CH13</accession>
<dbReference type="Proteomes" id="UP000579812">
    <property type="component" value="Unassembled WGS sequence"/>
</dbReference>
<keyword evidence="10 16" id="KW-1133">Transmembrane helix</keyword>
<feature type="region of interest" description="Disordered" evidence="15">
    <location>
        <begin position="1095"/>
        <end position="1121"/>
    </location>
</feature>
<feature type="compositionally biased region" description="Polar residues" evidence="15">
    <location>
        <begin position="1657"/>
        <end position="1676"/>
    </location>
</feature>
<feature type="domain" description="Protein kinase" evidence="17">
    <location>
        <begin position="220"/>
        <end position="490"/>
    </location>
</feature>
<feature type="compositionally biased region" description="Basic and acidic residues" evidence="15">
    <location>
        <begin position="1106"/>
        <end position="1116"/>
    </location>
</feature>
<dbReference type="PROSITE" id="PS00107">
    <property type="entry name" value="PROTEIN_KINASE_ATP"/>
    <property type="match status" value="1"/>
</dbReference>
<organism evidence="18 19">
    <name type="scientific">Onychostoma macrolepis</name>
    <dbReference type="NCBI Taxonomy" id="369639"/>
    <lineage>
        <taxon>Eukaryota</taxon>
        <taxon>Metazoa</taxon>
        <taxon>Chordata</taxon>
        <taxon>Craniata</taxon>
        <taxon>Vertebrata</taxon>
        <taxon>Euteleostomi</taxon>
        <taxon>Actinopterygii</taxon>
        <taxon>Neopterygii</taxon>
        <taxon>Teleostei</taxon>
        <taxon>Ostariophysi</taxon>
        <taxon>Cypriniformes</taxon>
        <taxon>Cyprinidae</taxon>
        <taxon>Acrossocheilinae</taxon>
        <taxon>Onychostoma</taxon>
    </lineage>
</organism>
<name>A0A7J6CH13_9TELE</name>
<dbReference type="Gene3D" id="3.30.200.20">
    <property type="entry name" value="Phosphorylase Kinase, domain 1"/>
    <property type="match status" value="1"/>
</dbReference>
<evidence type="ECO:0000313" key="18">
    <source>
        <dbReference type="EMBL" id="KAF4106374.1"/>
    </source>
</evidence>
<feature type="compositionally biased region" description="Basic and acidic residues" evidence="15">
    <location>
        <begin position="1325"/>
        <end position="1335"/>
    </location>
</feature>
<evidence type="ECO:0000256" key="4">
    <source>
        <dbReference type="ARBA" id="ARBA00022553"/>
    </source>
</evidence>
<dbReference type="Gene3D" id="1.10.510.10">
    <property type="entry name" value="Transferase(Phosphotransferase) domain 1"/>
    <property type="match status" value="1"/>
</dbReference>
<evidence type="ECO:0000259" key="17">
    <source>
        <dbReference type="PROSITE" id="PS50011"/>
    </source>
</evidence>
<keyword evidence="3" id="KW-0723">Serine/threonine-protein kinase</keyword>
<dbReference type="GO" id="GO:0004674">
    <property type="term" value="F:protein serine/threonine kinase activity"/>
    <property type="evidence" value="ECO:0007669"/>
    <property type="project" value="UniProtKB-KW"/>
</dbReference>
<keyword evidence="5" id="KW-0808">Transferase</keyword>
<reference evidence="18 19" key="1">
    <citation type="submission" date="2020-04" db="EMBL/GenBank/DDBJ databases">
        <title>Chromosome-level genome assembly of a cyprinid fish Onychostoma macrolepis by integration of Nanopore Sequencing, Bionano and Hi-C technology.</title>
        <authorList>
            <person name="Wang D."/>
        </authorList>
    </citation>
    <scope>NUCLEOTIDE SEQUENCE [LARGE SCALE GENOMIC DNA]</scope>
    <source>
        <strain evidence="18">SWU-2019</strain>
        <tissue evidence="18">Muscle</tissue>
    </source>
</reference>
<feature type="compositionally biased region" description="Basic and acidic residues" evidence="15">
    <location>
        <begin position="1277"/>
        <end position="1288"/>
    </location>
</feature>
<evidence type="ECO:0000313" key="19">
    <source>
        <dbReference type="Proteomes" id="UP000579812"/>
    </source>
</evidence>
<protein>
    <recommendedName>
        <fullName evidence="2">non-specific serine/threonine protein kinase</fullName>
        <ecNumber evidence="2">2.7.11.1</ecNumber>
    </recommendedName>
</protein>
<dbReference type="GO" id="GO:0005524">
    <property type="term" value="F:ATP binding"/>
    <property type="evidence" value="ECO:0007669"/>
    <property type="project" value="UniProtKB-UniRule"/>
</dbReference>
<evidence type="ECO:0000256" key="14">
    <source>
        <dbReference type="PROSITE-ProRule" id="PRU10141"/>
    </source>
</evidence>
<evidence type="ECO:0000256" key="11">
    <source>
        <dbReference type="ARBA" id="ARBA00023136"/>
    </source>
</evidence>
<dbReference type="GO" id="GO:0004713">
    <property type="term" value="F:protein tyrosine kinase activity"/>
    <property type="evidence" value="ECO:0007669"/>
    <property type="project" value="TreeGrafter"/>
</dbReference>
<evidence type="ECO:0000256" key="7">
    <source>
        <dbReference type="ARBA" id="ARBA00022741"/>
    </source>
</evidence>
<dbReference type="SUPFAM" id="SSF56112">
    <property type="entry name" value="Protein kinase-like (PK-like)"/>
    <property type="match status" value="1"/>
</dbReference>
<dbReference type="FunFam" id="1.10.510.10:FF:000347">
    <property type="entry name" value="Apoptosis associated tyrosine kinase"/>
    <property type="match status" value="1"/>
</dbReference>
<dbReference type="PRINTS" id="PR00109">
    <property type="entry name" value="TYRKINASE"/>
</dbReference>
<dbReference type="PROSITE" id="PS50011">
    <property type="entry name" value="PROTEIN_KINASE_DOM"/>
    <property type="match status" value="1"/>
</dbReference>
<dbReference type="PANTHER" id="PTHR24417">
    <property type="entry name" value="SERINE/THREONINE-PROTEIN KINASE LMTK1"/>
    <property type="match status" value="1"/>
</dbReference>
<dbReference type="GO" id="GO:0012505">
    <property type="term" value="C:endomembrane system"/>
    <property type="evidence" value="ECO:0007669"/>
    <property type="project" value="UniProtKB-ARBA"/>
</dbReference>
<comment type="catalytic activity">
    <reaction evidence="13">
        <text>L-seryl-[protein] + ATP = O-phospho-L-seryl-[protein] + ADP + H(+)</text>
        <dbReference type="Rhea" id="RHEA:17989"/>
        <dbReference type="Rhea" id="RHEA-COMP:9863"/>
        <dbReference type="Rhea" id="RHEA-COMP:11604"/>
        <dbReference type="ChEBI" id="CHEBI:15378"/>
        <dbReference type="ChEBI" id="CHEBI:29999"/>
        <dbReference type="ChEBI" id="CHEBI:30616"/>
        <dbReference type="ChEBI" id="CHEBI:83421"/>
        <dbReference type="ChEBI" id="CHEBI:456216"/>
        <dbReference type="EC" id="2.7.11.1"/>
    </reaction>
</comment>
<sequence>MLASVTAALVAQSPPLQRIPAEAVRPRFCGGSAWERKEYSTGRSLHLVQRSSRTHRRNPYTRMTREDSNEHGNGLRDIVTGLHVIFSMSGTVTLLVMSASFFNPSFALSSHFDSDGAPLSELSWSSSLAVVAVSFSGLFTFIFLMLACLCCKRGDIGFKEFENAEGEEYPADMSMPASPASHTGPDVYILPLTEVSLPVAKQPGRSVQLLRSTDLGRHSLLYIKEIGHGWFGKVLLGEVHSGLSSTQVVVKELKASASVQDQMHFLEEARPYRSLQHPALVQCLAQCTEITPYLVVMEFCPLGDVKGYLRSCRATDSMTPDPLLLQRMACEITSGLLHLHKNNFTHSDLALRNCLLTSDIKVKIGDYGLAHNKYKDDYFVTSDQTWIPLRWIAPELVDEVHGNLLVVDQTKESNIWSLGVTIWELFELGNQPYRHYSDRQVLSYAVKDQQLKLPKPLLKYPLSDRWYEVMQFCWLQPDQRPNAEEVHLLLSYLCAKGASEAEEDFERRWNSMRPNTSHANVLGAGAGALAIDMPMSSTTSSFPLLEQFPSGDGYHSESGDDILTVTETSHGLNFEYKWEQARAEQHYHSSSTSGTLGQGNPHCQEVYYPPGGIVGGCAVEGLALGVSPSYYESKQIHTPGVVPVLSAHSPSVSNEYYIRIEEPVQSNIDMNFTLCAYSPEFGGSNGSFLTGSGDSRECMNCPPEAKPDIYWSADIHKSSAYDSDTSPSMSLTMEPLLGHGSPLRAWESGHYVSYKDRDGGYYYEPSPPKIMDCYLIRDPTEPPQESWGSRSLRQALGELEEPLGVSPSLGSPPQGYADPYLENIQGSIIGKNVTGGYYDMMGSLRKTMPGSHSVCIDMASGGAMFVGRDDSESEEEEDIFVERRARSWSTSNPANTNTRTLRQRQGSCIQDSYADFHYTMPMTDVEDAWPEEQTLPYHMAKPVDYLEATVKSNTCLVHGRHVPSNPSPECSSYVHMCHEPREAEVYPVPCCQALSSSHFVDPLTGTLVRNCFMIDCIPGKPMTLPKKDQHLGQAPLSAGHIVSKIESSREGVKQFDVSQQYVDIAVGETNLKQEKSLHEDASLMDPKTEIIAITPPLEKSQAELPKNSEPESDLSKTADSGVDHGCSSISLVEIDDCSDDDITDVTSGIFGDFTVEVETVDYINPTFKSLQKQVGTPDSIDIPSTACSSETLSPASIHPSSSPKTVDSGYDTENNESPEFVLKEPHELQDSKVFIQPLGKVTSGSNFEQEIIRAEDEKLEDNVDSLMALTTSESSDGELKALSEKTPYRDSAYFSDYDAGKDKESEEDINELEDQKDGPEEITDKEELLPPKKEADEDEYLLPSTKESEKSSEHSHDATSNVPSKINEVMSGCDTLSSVSLSSPDNEVSTIKDHFGDDENLGVDSDLSAELVPSEFEGSNSDALLGPDVKQEESFKQVGSEDSPSLDQVTSEGDVADTNIPEVLIDENEEGVVKDVSCIILSEEKLASQKETAERNISPTHEGLESRSKDCEGGGRKRSSTRSGSPPPPLEGRVSPTDGDEADEEDGDSEDSDESDEELRTYSIQEQSEESEDEILTVPIIVSDCSDAHKLRSLLKIPTLLSDSLSDEMENKKKVVSFFDDVTVFLFDQESPTRELADESFPLGEESSKPSAKGKAPNQQEKINVSDDSSDGNISEESAGFEWEDDFPLLPLPTSSKGSPPDITPKPSLLSGSNKPVAQVSRFTVSPSSVSRFSITHVSDSDMDSAGGSSEDGERE</sequence>
<dbReference type="InterPro" id="IPR001245">
    <property type="entry name" value="Ser-Thr/Tyr_kinase_cat_dom"/>
</dbReference>
<keyword evidence="8" id="KW-0418">Kinase</keyword>
<evidence type="ECO:0000256" key="3">
    <source>
        <dbReference type="ARBA" id="ARBA00022527"/>
    </source>
</evidence>
<keyword evidence="19" id="KW-1185">Reference proteome</keyword>
<keyword evidence="9 14" id="KW-0067">ATP-binding</keyword>
<comment type="subcellular location">
    <subcellularLocation>
        <location evidence="1">Membrane</location>
        <topology evidence="1">Single-pass membrane protein</topology>
    </subcellularLocation>
</comment>
<feature type="compositionally biased region" description="Polar residues" evidence="15">
    <location>
        <begin position="1374"/>
        <end position="1389"/>
    </location>
</feature>
<feature type="compositionally biased region" description="Basic and acidic residues" evidence="15">
    <location>
        <begin position="1484"/>
        <end position="1494"/>
    </location>
</feature>
<evidence type="ECO:0000256" key="12">
    <source>
        <dbReference type="ARBA" id="ARBA00047899"/>
    </source>
</evidence>
<keyword evidence="11 16" id="KW-0472">Membrane</keyword>
<keyword evidence="7 14" id="KW-0547">Nucleotide-binding</keyword>
<feature type="compositionally biased region" description="Polar residues" evidence="15">
    <location>
        <begin position="1185"/>
        <end position="1216"/>
    </location>
</feature>
<keyword evidence="4" id="KW-0597">Phosphoprotein</keyword>
<feature type="region of interest" description="Disordered" evidence="15">
    <location>
        <begin position="1629"/>
        <end position="1756"/>
    </location>
</feature>
<comment type="catalytic activity">
    <reaction evidence="12">
        <text>L-threonyl-[protein] + ATP = O-phospho-L-threonyl-[protein] + ADP + H(+)</text>
        <dbReference type="Rhea" id="RHEA:46608"/>
        <dbReference type="Rhea" id="RHEA-COMP:11060"/>
        <dbReference type="Rhea" id="RHEA-COMP:11605"/>
        <dbReference type="ChEBI" id="CHEBI:15378"/>
        <dbReference type="ChEBI" id="CHEBI:30013"/>
        <dbReference type="ChEBI" id="CHEBI:30616"/>
        <dbReference type="ChEBI" id="CHEBI:61977"/>
        <dbReference type="ChEBI" id="CHEBI:456216"/>
        <dbReference type="EC" id="2.7.11.1"/>
    </reaction>
</comment>
<evidence type="ECO:0000256" key="9">
    <source>
        <dbReference type="ARBA" id="ARBA00022840"/>
    </source>
</evidence>
<dbReference type="GO" id="GO:0005737">
    <property type="term" value="C:cytoplasm"/>
    <property type="evidence" value="ECO:0007669"/>
    <property type="project" value="UniProtKB-ARBA"/>
</dbReference>
<proteinExistence type="predicted"/>
<feature type="transmembrane region" description="Helical" evidence="16">
    <location>
        <begin position="122"/>
        <end position="146"/>
    </location>
</feature>
<dbReference type="InterPro" id="IPR017441">
    <property type="entry name" value="Protein_kinase_ATP_BS"/>
</dbReference>
<evidence type="ECO:0000256" key="15">
    <source>
        <dbReference type="SAM" id="MobiDB-lite"/>
    </source>
</evidence>
<dbReference type="PROSITE" id="PS00109">
    <property type="entry name" value="PROTEIN_KINASE_TYR"/>
    <property type="match status" value="1"/>
</dbReference>